<proteinExistence type="predicted"/>
<dbReference type="Proteomes" id="UP001163321">
    <property type="component" value="Chromosome 8"/>
</dbReference>
<comment type="caution">
    <text evidence="1">The sequence shown here is derived from an EMBL/GenBank/DDBJ whole genome shotgun (WGS) entry which is preliminary data.</text>
</comment>
<evidence type="ECO:0000313" key="2">
    <source>
        <dbReference type="Proteomes" id="UP001163321"/>
    </source>
</evidence>
<organism evidence="1 2">
    <name type="scientific">Peronosclerospora sorghi</name>
    <dbReference type="NCBI Taxonomy" id="230839"/>
    <lineage>
        <taxon>Eukaryota</taxon>
        <taxon>Sar</taxon>
        <taxon>Stramenopiles</taxon>
        <taxon>Oomycota</taxon>
        <taxon>Peronosporomycetes</taxon>
        <taxon>Peronosporales</taxon>
        <taxon>Peronosporaceae</taxon>
        <taxon>Peronosclerospora</taxon>
    </lineage>
</organism>
<protein>
    <submittedName>
        <fullName evidence="1">Uncharacterized protein</fullName>
    </submittedName>
</protein>
<dbReference type="EMBL" id="CM047587">
    <property type="protein sequence ID" value="KAI9907343.1"/>
    <property type="molecule type" value="Genomic_DNA"/>
</dbReference>
<reference evidence="1 2" key="1">
    <citation type="journal article" date="2022" name="bioRxiv">
        <title>The genome of the oomycete Peronosclerospora sorghi, a cosmopolitan pathogen of maize and sorghum, is inflated with dispersed pseudogenes.</title>
        <authorList>
            <person name="Fletcher K."/>
            <person name="Martin F."/>
            <person name="Isakeit T."/>
            <person name="Cavanaugh K."/>
            <person name="Magill C."/>
            <person name="Michelmore R."/>
        </authorList>
    </citation>
    <scope>NUCLEOTIDE SEQUENCE [LARGE SCALE GENOMIC DNA]</scope>
    <source>
        <strain evidence="1">P6</strain>
    </source>
</reference>
<keyword evidence="2" id="KW-1185">Reference proteome</keyword>
<name>A0ACC0VLI1_9STRA</name>
<evidence type="ECO:0000313" key="1">
    <source>
        <dbReference type="EMBL" id="KAI9907343.1"/>
    </source>
</evidence>
<sequence>MNSFESLDEPGSSSHQEILFVPAGRNAYVLHKIHRHANVLLRTAYDTSFEHFSDEWSEHNNSEFHLRVRCAIRWMDKCVTNVNKVVQRDTKPHVCYDFVGLVHWHDVAWDDDAMTIEHHFGRTKSAACVYFRATWAPPSGTNVLTLVEVSSEYPQLETEVNAYYNELIPQGIEDWILLHQCGSGAALLSKCRASLSLVKCGAALFPFVSVVHTMKDHPRVFARLSICTTGLDVGVKIIVACGGHVHEDFNPSVTTHLIAQAVGSLKHRYRSQTVLDVTDFGLHLLDVTLPEATPCRPYYWANWITGVVHTPRPEAVAPTDTWLRNIKESQIQFIEG</sequence>
<gene>
    <name evidence="1" type="ORF">PsorP6_004830</name>
</gene>
<accession>A0ACC0VLI1</accession>